<dbReference type="EMBL" id="GIFC01011405">
    <property type="protein sequence ID" value="MXU93488.1"/>
    <property type="molecule type" value="Transcribed_RNA"/>
</dbReference>
<feature type="region of interest" description="Disordered" evidence="1">
    <location>
        <begin position="111"/>
        <end position="137"/>
    </location>
</feature>
<keyword evidence="2" id="KW-0687">Ribonucleoprotein</keyword>
<protein>
    <submittedName>
        <fullName evidence="2">Putative ribosomal protein</fullName>
    </submittedName>
</protein>
<name>A0A6B0UW84_IXORI</name>
<organism evidence="2">
    <name type="scientific">Ixodes ricinus</name>
    <name type="common">Common tick</name>
    <name type="synonym">Acarus ricinus</name>
    <dbReference type="NCBI Taxonomy" id="34613"/>
    <lineage>
        <taxon>Eukaryota</taxon>
        <taxon>Metazoa</taxon>
        <taxon>Ecdysozoa</taxon>
        <taxon>Arthropoda</taxon>
        <taxon>Chelicerata</taxon>
        <taxon>Arachnida</taxon>
        <taxon>Acari</taxon>
        <taxon>Parasitiformes</taxon>
        <taxon>Ixodida</taxon>
        <taxon>Ixodoidea</taxon>
        <taxon>Ixodidae</taxon>
        <taxon>Ixodinae</taxon>
        <taxon>Ixodes</taxon>
    </lineage>
</organism>
<feature type="region of interest" description="Disordered" evidence="1">
    <location>
        <begin position="28"/>
        <end position="69"/>
    </location>
</feature>
<dbReference type="InterPro" id="IPR023262">
    <property type="entry name" value="AROS"/>
</dbReference>
<dbReference type="Pfam" id="PF15684">
    <property type="entry name" value="AROS"/>
    <property type="match status" value="1"/>
</dbReference>
<proteinExistence type="predicted"/>
<feature type="compositionally biased region" description="Basic and acidic residues" evidence="1">
    <location>
        <begin position="125"/>
        <end position="137"/>
    </location>
</feature>
<feature type="compositionally biased region" description="Basic residues" evidence="1">
    <location>
        <begin position="47"/>
        <end position="62"/>
    </location>
</feature>
<dbReference type="GO" id="GO:0005840">
    <property type="term" value="C:ribosome"/>
    <property type="evidence" value="ECO:0007669"/>
    <property type="project" value="UniProtKB-KW"/>
</dbReference>
<evidence type="ECO:0000256" key="1">
    <source>
        <dbReference type="SAM" id="MobiDB-lite"/>
    </source>
</evidence>
<keyword evidence="2" id="KW-0689">Ribosomal protein</keyword>
<dbReference type="AlphaFoldDB" id="A0A6B0UW84"/>
<sequence length="147" mass="16749">MQSICAAGPSNPWTCSKIYSILLQVKEKQKSKKASKNAPPQKSNLKQVKKQQMKHRGLRKKALPNEEKRTRAIIDELRKAQATDHTEENLKTLQKLSHGCSRAIDKANLHSMMHRSGTDASASTSDDRPTAFTDEDFRRFEEEYHIS</sequence>
<evidence type="ECO:0000313" key="2">
    <source>
        <dbReference type="EMBL" id="MXU93488.1"/>
    </source>
</evidence>
<accession>A0A6B0UW84</accession>
<reference evidence="2" key="1">
    <citation type="submission" date="2019-12" db="EMBL/GenBank/DDBJ databases">
        <title>An insight into the sialome of adult female Ixodes ricinus ticks feeding for 6 days.</title>
        <authorList>
            <person name="Perner J."/>
            <person name="Ribeiro J.M.C."/>
        </authorList>
    </citation>
    <scope>NUCLEOTIDE SEQUENCE</scope>
    <source>
        <strain evidence="2">Semi-engorged</strain>
        <tissue evidence="2">Salivary glands</tissue>
    </source>
</reference>